<gene>
    <name evidence="1" type="ORF">M4V62_07070</name>
</gene>
<proteinExistence type="predicted"/>
<dbReference type="EMBL" id="CP097289">
    <property type="protein sequence ID" value="UQT54875.1"/>
    <property type="molecule type" value="Genomic_DNA"/>
</dbReference>
<protein>
    <submittedName>
        <fullName evidence="1">Uncharacterized protein</fullName>
    </submittedName>
</protein>
<accession>A0ABY4PNA9</accession>
<dbReference type="RefSeq" id="WP_249586366.1">
    <property type="nucleotide sequence ID" value="NZ_BAAAQL010000009.1"/>
</dbReference>
<evidence type="ECO:0000313" key="1">
    <source>
        <dbReference type="EMBL" id="UQT54875.1"/>
    </source>
</evidence>
<reference evidence="1 2" key="1">
    <citation type="submission" date="2022-05" db="EMBL/GenBank/DDBJ databases">
        <authorList>
            <person name="Zhou X."/>
            <person name="Li K."/>
            <person name="Man Y."/>
        </authorList>
    </citation>
    <scope>NUCLEOTIDE SEQUENCE [LARGE SCALE GENOMIC DNA]</scope>
    <source>
        <strain evidence="1 2">MS405</strain>
    </source>
</reference>
<keyword evidence="2" id="KW-1185">Reference proteome</keyword>
<evidence type="ECO:0000313" key="2">
    <source>
        <dbReference type="Proteomes" id="UP000829992"/>
    </source>
</evidence>
<dbReference type="Proteomes" id="UP000829992">
    <property type="component" value="Chromosome"/>
</dbReference>
<name>A0ABY4PNA9_9ACTN</name>
<sequence length="146" mass="15706">MADTNSAAYEAHFTRSPAQLFGGAGWKRLTAFRVDGTGVLLGGAPARYHTQTALVPWQDITALVTWRQQMTGSAMNYIGVRRRPGAPLLPGPNSALTPEKTAGLAPQVDHELFLASRAVNLWRLDPQALRTAVQAFAPNMPILDAG</sequence>
<organism evidence="1 2">
    <name type="scientific">Streptomyces durmitorensis</name>
    <dbReference type="NCBI Taxonomy" id="319947"/>
    <lineage>
        <taxon>Bacteria</taxon>
        <taxon>Bacillati</taxon>
        <taxon>Actinomycetota</taxon>
        <taxon>Actinomycetes</taxon>
        <taxon>Kitasatosporales</taxon>
        <taxon>Streptomycetaceae</taxon>
        <taxon>Streptomyces</taxon>
    </lineage>
</organism>